<feature type="compositionally biased region" description="Acidic residues" evidence="5">
    <location>
        <begin position="495"/>
        <end position="507"/>
    </location>
</feature>
<evidence type="ECO:0000313" key="6">
    <source>
        <dbReference type="EMBL" id="ROT38944.1"/>
    </source>
</evidence>
<gene>
    <name evidence="6" type="ORF">SODALDRAFT_294091</name>
</gene>
<dbReference type="GeneID" id="39577215"/>
<dbReference type="EMBL" id="ML119054">
    <property type="protein sequence ID" value="ROT38944.1"/>
    <property type="molecule type" value="Genomic_DNA"/>
</dbReference>
<comment type="similarity">
    <text evidence="4">Belongs to the serine esterase family.</text>
</comment>
<keyword evidence="1 4" id="KW-0378">Hydrolase</keyword>
<dbReference type="InterPro" id="IPR029058">
    <property type="entry name" value="AB_hydrolase_fold"/>
</dbReference>
<dbReference type="Gene3D" id="3.40.50.1820">
    <property type="entry name" value="alpha/beta hydrolase"/>
    <property type="match status" value="1"/>
</dbReference>
<evidence type="ECO:0000313" key="7">
    <source>
        <dbReference type="Proteomes" id="UP000272025"/>
    </source>
</evidence>
<evidence type="ECO:0000256" key="2">
    <source>
        <dbReference type="ARBA" id="ARBA00022963"/>
    </source>
</evidence>
<evidence type="ECO:0000256" key="1">
    <source>
        <dbReference type="ARBA" id="ARBA00022801"/>
    </source>
</evidence>
<sequence>MTLPEQQPSASSKLGAYLSRFNPIPAFPSYAGPHKVGTVDVEIPVSELDSPSPVPENAQDIHTVQFRIYYPATPDANGSNISWLPAPQRNHVSAYTQFLGLRPLLADIISFLPRHLHYTTIPVHKNANLLEPNTPNARWPTMIFSHGLGGNRNTYSFFAGSLASHGIVVICPEHRDGSAVTAFVRIPDAQDRYFIRSTSRVVPYNRISHEVKPEIYEAREEQQRIRLWELGLVHAAVLSIDDRRHPLSNLNKSTPTLSHLANRLHVHEPGSIIFAGHSFGAASVVQFLKSTYYAGSPALDAMDKPLFTPRRDSELCNQVTERNVTMLLDMWCFPLLAPNSAALFDLPLPAYADVPTAPGGKALLAVESDAFYKWTEHLHVTARVLCPDPSAQVVTADLYQRPSGVRLPEPNFFYVEASAHLSQSDFGLLFPWLTRRIFDSVEPERALRLNLRAQLQLLRTNGIPVARTWVGDLIDGVGFDKDDSLAGANAGQSESESEGEAEAEAEAEGQNGHSGSDDGILNDRAIFDRGGGGKIHCWHWIDSIGMGNPAKADATAGQDVGKDVAAVEDSAKDMEEEVEPPTLEPSTVAPPLSGATTP</sequence>
<feature type="region of interest" description="Disordered" evidence="5">
    <location>
        <begin position="568"/>
        <end position="598"/>
    </location>
</feature>
<organism evidence="6 7">
    <name type="scientific">Sodiomyces alkalinus (strain CBS 110278 / VKM F-3762 / F11)</name>
    <name type="common">Alkaliphilic filamentous fungus</name>
    <dbReference type="NCBI Taxonomy" id="1314773"/>
    <lineage>
        <taxon>Eukaryota</taxon>
        <taxon>Fungi</taxon>
        <taxon>Dikarya</taxon>
        <taxon>Ascomycota</taxon>
        <taxon>Pezizomycotina</taxon>
        <taxon>Sordariomycetes</taxon>
        <taxon>Hypocreomycetidae</taxon>
        <taxon>Glomerellales</taxon>
        <taxon>Plectosphaerellaceae</taxon>
        <taxon>Sodiomyces</taxon>
    </lineage>
</organism>
<dbReference type="InterPro" id="IPR016715">
    <property type="entry name" value="PAF_acetylhydro_eukaryote"/>
</dbReference>
<keyword evidence="2 4" id="KW-0442">Lipid degradation</keyword>
<comment type="catalytic activity">
    <reaction evidence="4">
        <text>a 1-O-alkyl-2-acetyl-sn-glycero-3-phosphocholine + H2O = a 1-O-alkyl-sn-glycero-3-phosphocholine + acetate + H(+)</text>
        <dbReference type="Rhea" id="RHEA:17777"/>
        <dbReference type="ChEBI" id="CHEBI:15377"/>
        <dbReference type="ChEBI" id="CHEBI:15378"/>
        <dbReference type="ChEBI" id="CHEBI:30089"/>
        <dbReference type="ChEBI" id="CHEBI:30909"/>
        <dbReference type="ChEBI" id="CHEBI:36707"/>
        <dbReference type="EC" id="3.1.1.47"/>
    </reaction>
</comment>
<dbReference type="GO" id="GO:0016042">
    <property type="term" value="P:lipid catabolic process"/>
    <property type="evidence" value="ECO:0007669"/>
    <property type="project" value="UniProtKB-KW"/>
</dbReference>
<dbReference type="AlphaFoldDB" id="A0A3N2PWT1"/>
<dbReference type="SUPFAM" id="SSF53474">
    <property type="entry name" value="alpha/beta-Hydrolases"/>
    <property type="match status" value="1"/>
</dbReference>
<evidence type="ECO:0000256" key="5">
    <source>
        <dbReference type="SAM" id="MobiDB-lite"/>
    </source>
</evidence>
<evidence type="ECO:0000256" key="3">
    <source>
        <dbReference type="ARBA" id="ARBA00023098"/>
    </source>
</evidence>
<dbReference type="EC" id="3.1.1.47" evidence="4"/>
<dbReference type="RefSeq" id="XP_028466750.1">
    <property type="nucleotide sequence ID" value="XM_028608737.1"/>
</dbReference>
<keyword evidence="7" id="KW-1185">Reference proteome</keyword>
<proteinExistence type="inferred from homology"/>
<evidence type="ECO:0000256" key="4">
    <source>
        <dbReference type="PIRNR" id="PIRNR018169"/>
    </source>
</evidence>
<dbReference type="Proteomes" id="UP000272025">
    <property type="component" value="Unassembled WGS sequence"/>
</dbReference>
<keyword evidence="3 4" id="KW-0443">Lipid metabolism</keyword>
<name>A0A3N2PWT1_SODAK</name>
<dbReference type="PANTHER" id="PTHR10272:SF7">
    <property type="entry name" value="PHOSPHOLIPASE-RELATED"/>
    <property type="match status" value="1"/>
</dbReference>
<dbReference type="PANTHER" id="PTHR10272">
    <property type="entry name" value="PLATELET-ACTIVATING FACTOR ACETYLHYDROLASE"/>
    <property type="match status" value="1"/>
</dbReference>
<dbReference type="PIRSF" id="PIRSF018169">
    <property type="entry name" value="PAF_acetylhydrolase"/>
    <property type="match status" value="1"/>
</dbReference>
<dbReference type="OrthoDB" id="2363873at2759"/>
<reference evidence="6 7" key="1">
    <citation type="journal article" date="2018" name="Mol. Ecol.">
        <title>The obligate alkalophilic soda-lake fungus Sodiomyces alkalinus has shifted to a protein diet.</title>
        <authorList>
            <person name="Grum-Grzhimaylo A.A."/>
            <person name="Falkoski D.L."/>
            <person name="van den Heuvel J."/>
            <person name="Valero-Jimenez C.A."/>
            <person name="Min B."/>
            <person name="Choi I.G."/>
            <person name="Lipzen A."/>
            <person name="Daum C.G."/>
            <person name="Aanen D.K."/>
            <person name="Tsang A."/>
            <person name="Henrissat B."/>
            <person name="Bilanenko E.N."/>
            <person name="de Vries R.P."/>
            <person name="van Kan J.A.L."/>
            <person name="Grigoriev I.V."/>
            <person name="Debets A.J.M."/>
        </authorList>
    </citation>
    <scope>NUCLEOTIDE SEQUENCE [LARGE SCALE GENOMIC DNA]</scope>
    <source>
        <strain evidence="6 7">F11</strain>
    </source>
</reference>
<accession>A0A3N2PWT1</accession>
<protein>
    <recommendedName>
        <fullName evidence="4">Putative phospholipase</fullName>
        <ecNumber evidence="4">3.1.1.47</ecNumber>
    </recommendedName>
</protein>
<dbReference type="Pfam" id="PF03403">
    <property type="entry name" value="PAF-AH_p_II"/>
    <property type="match status" value="1"/>
</dbReference>
<dbReference type="GO" id="GO:0003847">
    <property type="term" value="F:1-alkyl-2-acetylglycerophosphocholine esterase activity"/>
    <property type="evidence" value="ECO:0007669"/>
    <property type="project" value="UniProtKB-UniRule"/>
</dbReference>
<dbReference type="STRING" id="1314773.A0A3N2PWT1"/>
<feature type="region of interest" description="Disordered" evidence="5">
    <location>
        <begin position="485"/>
        <end position="523"/>
    </location>
</feature>